<name>A0A4S4LJE8_9AGAM</name>
<dbReference type="Proteomes" id="UP000310158">
    <property type="component" value="Unassembled WGS sequence"/>
</dbReference>
<accession>A0A4S4LJE8</accession>
<evidence type="ECO:0000256" key="6">
    <source>
        <dbReference type="RuleBase" id="RU365009"/>
    </source>
</evidence>
<evidence type="ECO:0000313" key="8">
    <source>
        <dbReference type="Proteomes" id="UP000310158"/>
    </source>
</evidence>
<gene>
    <name evidence="7" type="ORF">EW146_g7871</name>
</gene>
<keyword evidence="6" id="KW-0732">Signal</keyword>
<comment type="similarity">
    <text evidence="2 6">Belongs to the fungal hydrophobin family.</text>
</comment>
<reference evidence="7 8" key="1">
    <citation type="submission" date="2019-02" db="EMBL/GenBank/DDBJ databases">
        <title>Genome sequencing of the rare red list fungi Bondarzewia mesenterica.</title>
        <authorList>
            <person name="Buettner E."/>
            <person name="Kellner H."/>
        </authorList>
    </citation>
    <scope>NUCLEOTIDE SEQUENCE [LARGE SCALE GENOMIC DNA]</scope>
    <source>
        <strain evidence="7 8">DSM 108281</strain>
    </source>
</reference>
<dbReference type="CDD" id="cd23507">
    <property type="entry name" value="hydrophobin_I"/>
    <property type="match status" value="1"/>
</dbReference>
<evidence type="ECO:0000256" key="3">
    <source>
        <dbReference type="ARBA" id="ARBA00022512"/>
    </source>
</evidence>
<dbReference type="AlphaFoldDB" id="A0A4S4LJE8"/>
<keyword evidence="8" id="KW-1185">Reference proteome</keyword>
<feature type="signal peptide" evidence="6">
    <location>
        <begin position="1"/>
        <end position="22"/>
    </location>
</feature>
<evidence type="ECO:0000256" key="1">
    <source>
        <dbReference type="ARBA" id="ARBA00004191"/>
    </source>
</evidence>
<protein>
    <recommendedName>
        <fullName evidence="6">Hydrophobin</fullName>
    </recommendedName>
</protein>
<dbReference type="GO" id="GO:0009277">
    <property type="term" value="C:fungal-type cell wall"/>
    <property type="evidence" value="ECO:0007669"/>
    <property type="project" value="InterPro"/>
</dbReference>
<feature type="chain" id="PRO_5020897988" description="Hydrophobin" evidence="6">
    <location>
        <begin position="23"/>
        <end position="123"/>
    </location>
</feature>
<evidence type="ECO:0000256" key="2">
    <source>
        <dbReference type="ARBA" id="ARBA00010446"/>
    </source>
</evidence>
<comment type="caution">
    <text evidence="7">The sequence shown here is derived from an EMBL/GenBank/DDBJ whole genome shotgun (WGS) entry which is preliminary data.</text>
</comment>
<sequence>MFARVHSLFALFFLGLVLMVAATPAPALKPILARQLPASQCNTGDLQCCNTVESASAPSAATLLGLLGIVLQGVDVLVGLTCTPITVIGLGSGADCVQQPVCCENNNFNGLINIGCTPVNLGL</sequence>
<dbReference type="Pfam" id="PF01185">
    <property type="entry name" value="Hydrophobin"/>
    <property type="match status" value="1"/>
</dbReference>
<evidence type="ECO:0000256" key="5">
    <source>
        <dbReference type="ARBA" id="ARBA00023157"/>
    </source>
</evidence>
<dbReference type="SMART" id="SM00075">
    <property type="entry name" value="HYDRO"/>
    <property type="match status" value="1"/>
</dbReference>
<proteinExistence type="inferred from homology"/>
<evidence type="ECO:0000256" key="4">
    <source>
        <dbReference type="ARBA" id="ARBA00022525"/>
    </source>
</evidence>
<comment type="subcellular location">
    <subcellularLocation>
        <location evidence="1 6">Secreted</location>
        <location evidence="1 6">Cell wall</location>
    </subcellularLocation>
</comment>
<dbReference type="OrthoDB" id="4225815at2759"/>
<keyword evidence="4 6" id="KW-0964">Secreted</keyword>
<dbReference type="InterPro" id="IPR001338">
    <property type="entry name" value="Class_I_Hydrophobin"/>
</dbReference>
<dbReference type="EMBL" id="SGPL01000490">
    <property type="protein sequence ID" value="THH11957.1"/>
    <property type="molecule type" value="Genomic_DNA"/>
</dbReference>
<keyword evidence="5 6" id="KW-1015">Disulfide bond</keyword>
<organism evidence="7 8">
    <name type="scientific">Bondarzewia mesenterica</name>
    <dbReference type="NCBI Taxonomy" id="1095465"/>
    <lineage>
        <taxon>Eukaryota</taxon>
        <taxon>Fungi</taxon>
        <taxon>Dikarya</taxon>
        <taxon>Basidiomycota</taxon>
        <taxon>Agaricomycotina</taxon>
        <taxon>Agaricomycetes</taxon>
        <taxon>Russulales</taxon>
        <taxon>Bondarzewiaceae</taxon>
        <taxon>Bondarzewia</taxon>
    </lineage>
</organism>
<dbReference type="GO" id="GO:0005199">
    <property type="term" value="F:structural constituent of cell wall"/>
    <property type="evidence" value="ECO:0007669"/>
    <property type="project" value="InterPro"/>
</dbReference>
<evidence type="ECO:0000313" key="7">
    <source>
        <dbReference type="EMBL" id="THH11957.1"/>
    </source>
</evidence>
<keyword evidence="3 6" id="KW-0134">Cell wall</keyword>